<feature type="transmembrane region" description="Helical" evidence="3">
    <location>
        <begin position="687"/>
        <end position="704"/>
    </location>
</feature>
<sequence>MTVATGGTAGSVTEEAGAAPGKSVKTEVFRSERSDGSIVIKTIRTTIRTTTRTKKSASGKVVTTTEVETTTETESPDGTTSTTVATETCKDTNFKTKMPIFEKATSSETSEVLEGEKSVTSTTGLASEDEPLNNEGNTLEEITTESLSRRDTVDTFAVSIMSSTGESTTIGGPQAVGDFQTGAIRKKMKRKSKVITARDTIGLPVTVQTSEETQSAHIAAAWGEITGNMYTEYDYVSKCVQTLMVRHGHLLRVAFDDISCVGQVDERAKKPTIVVKRATGFAESGSLTAVVGAGRIGKFSLLSALAGEEDPTVGSIFYNGIAASAVVRRRATGFCWFGDGHSDWYGTTTVREALCFSAYLRRGNDVLDRQKLETIESCLELLGLSKIAEQYVSSCFAAEARLVAIGVELAFAPSILVLDEPTSDLDMKSAQRIIHVLKRVARTGRTIVCSIADSASSAELRAFDRLLLLSSGGETIYHGETRCLVPYLEAIPGVKKMSSSNCLTAWALESVGEKPPLSHIATMTTTTTTTTRGSKGRTNAKKKRHSRAESSWTGSEIATIEETKFVQLFKRSEVKKILSTQMQQAGYLQPHSKELQEPTLITAYKSGKLGLRASSLCTQMACLTRRVVRSYWRSLRLDRTVAKMASSSLHRFGAMGVLLLGFAWFLLATRSTEYDTFDGVNHGVSLIAWSTLMLGASFTLGAVARACHDNAWRENTCWRREQAWQAYPAVAYHVSSSIVELVFVLLITFVAAVLTFTLFGFWSITRSGTFTLAWFTLTIFALGQMYLGQWLVRIAPNGGVAAVAGVGINLLPLLTLWRGSAVSTMMSLVVSVTPQHSALQILQALVFGAAADSCIYDNEDVDQLPCRELRLIPSGEGRRYSGKLTVYTYMETEYGAQRDGVAVYLVKLAIFLVVLRFLVIMALKKRQVCA</sequence>
<feature type="transmembrane region" description="Helical" evidence="3">
    <location>
        <begin position="770"/>
        <end position="787"/>
    </location>
</feature>
<feature type="transmembrane region" description="Helical" evidence="3">
    <location>
        <begin position="649"/>
        <end position="667"/>
    </location>
</feature>
<feature type="transmembrane region" description="Helical" evidence="3">
    <location>
        <begin position="901"/>
        <end position="923"/>
    </location>
</feature>
<evidence type="ECO:0000313" key="5">
    <source>
        <dbReference type="EnsemblProtists" id="HpaP811420"/>
    </source>
</evidence>
<dbReference type="STRING" id="559515.M4BXY8"/>
<dbReference type="Gene3D" id="3.40.50.300">
    <property type="entry name" value="P-loop containing nucleotide triphosphate hydrolases"/>
    <property type="match status" value="1"/>
</dbReference>
<keyword evidence="3" id="KW-1133">Transmembrane helix</keyword>
<feature type="transmembrane region" description="Helical" evidence="3">
    <location>
        <begin position="799"/>
        <end position="817"/>
    </location>
</feature>
<organism evidence="5 6">
    <name type="scientific">Hyaloperonospora arabidopsidis (strain Emoy2)</name>
    <name type="common">Downy mildew agent</name>
    <name type="synonym">Peronospora arabidopsidis</name>
    <dbReference type="NCBI Taxonomy" id="559515"/>
    <lineage>
        <taxon>Eukaryota</taxon>
        <taxon>Sar</taxon>
        <taxon>Stramenopiles</taxon>
        <taxon>Oomycota</taxon>
        <taxon>Peronosporomycetes</taxon>
        <taxon>Peronosporales</taxon>
        <taxon>Peronosporaceae</taxon>
        <taxon>Hyaloperonospora</taxon>
    </lineage>
</organism>
<proteinExistence type="predicted"/>
<feature type="region of interest" description="Disordered" evidence="2">
    <location>
        <begin position="1"/>
        <end position="32"/>
    </location>
</feature>
<reference evidence="5" key="2">
    <citation type="submission" date="2015-06" db="UniProtKB">
        <authorList>
            <consortium name="EnsemblProtists"/>
        </authorList>
    </citation>
    <scope>IDENTIFICATION</scope>
    <source>
        <strain evidence="5">Emoy2</strain>
    </source>
</reference>
<dbReference type="GO" id="GO:0016887">
    <property type="term" value="F:ATP hydrolysis activity"/>
    <property type="evidence" value="ECO:0007669"/>
    <property type="project" value="InterPro"/>
</dbReference>
<keyword evidence="6" id="KW-1185">Reference proteome</keyword>
<keyword evidence="3" id="KW-0472">Membrane</keyword>
<feature type="domain" description="ABC transporter" evidence="4">
    <location>
        <begin position="253"/>
        <end position="497"/>
    </location>
</feature>
<reference evidence="6" key="1">
    <citation type="journal article" date="2010" name="Science">
        <title>Signatures of adaptation to obligate biotrophy in the Hyaloperonospora arabidopsidis genome.</title>
        <authorList>
            <person name="Baxter L."/>
            <person name="Tripathy S."/>
            <person name="Ishaque N."/>
            <person name="Boot N."/>
            <person name="Cabral A."/>
            <person name="Kemen E."/>
            <person name="Thines M."/>
            <person name="Ah-Fong A."/>
            <person name="Anderson R."/>
            <person name="Badejoko W."/>
            <person name="Bittner-Eddy P."/>
            <person name="Boore J.L."/>
            <person name="Chibucos M.C."/>
            <person name="Coates M."/>
            <person name="Dehal P."/>
            <person name="Delehaunty K."/>
            <person name="Dong S."/>
            <person name="Downton P."/>
            <person name="Dumas B."/>
            <person name="Fabro G."/>
            <person name="Fronick C."/>
            <person name="Fuerstenberg S.I."/>
            <person name="Fulton L."/>
            <person name="Gaulin E."/>
            <person name="Govers F."/>
            <person name="Hughes L."/>
            <person name="Humphray S."/>
            <person name="Jiang R.H."/>
            <person name="Judelson H."/>
            <person name="Kamoun S."/>
            <person name="Kyung K."/>
            <person name="Meijer H."/>
            <person name="Minx P."/>
            <person name="Morris P."/>
            <person name="Nelson J."/>
            <person name="Phuntumart V."/>
            <person name="Qutob D."/>
            <person name="Rehmany A."/>
            <person name="Rougon-Cardoso A."/>
            <person name="Ryden P."/>
            <person name="Torto-Alalibo T."/>
            <person name="Studholme D."/>
            <person name="Wang Y."/>
            <person name="Win J."/>
            <person name="Wood J."/>
            <person name="Clifton S.W."/>
            <person name="Rogers J."/>
            <person name="Van den Ackerveken G."/>
            <person name="Jones J.D."/>
            <person name="McDowell J.M."/>
            <person name="Beynon J."/>
            <person name="Tyler B.M."/>
        </authorList>
    </citation>
    <scope>NUCLEOTIDE SEQUENCE [LARGE SCALE GENOMIC DNA]</scope>
    <source>
        <strain evidence="6">Emoy2</strain>
    </source>
</reference>
<dbReference type="VEuPathDB" id="FungiDB:HpaG811420"/>
<dbReference type="OMA" id="DEHAAWH"/>
<feature type="region of interest" description="Disordered" evidence="2">
    <location>
        <begin position="526"/>
        <end position="548"/>
    </location>
</feature>
<accession>M4BXY8</accession>
<protein>
    <recommendedName>
        <fullName evidence="4">ABC transporter domain-containing protein</fullName>
    </recommendedName>
</protein>
<dbReference type="InParanoid" id="M4BXY8"/>
<feature type="region of interest" description="Disordered" evidence="2">
    <location>
        <begin position="50"/>
        <end position="85"/>
    </location>
</feature>
<keyword evidence="3" id="KW-0812">Transmembrane</keyword>
<dbReference type="InterPro" id="IPR003439">
    <property type="entry name" value="ABC_transporter-like_ATP-bd"/>
</dbReference>
<feature type="transmembrane region" description="Helical" evidence="3">
    <location>
        <begin position="741"/>
        <end position="764"/>
    </location>
</feature>
<evidence type="ECO:0000256" key="2">
    <source>
        <dbReference type="SAM" id="MobiDB-lite"/>
    </source>
</evidence>
<dbReference type="HOGENOM" id="CLU_014133_0_0_1"/>
<dbReference type="PANTHER" id="PTHR19241">
    <property type="entry name" value="ATP-BINDING CASSETTE TRANSPORTER"/>
    <property type="match status" value="1"/>
</dbReference>
<evidence type="ECO:0000256" key="1">
    <source>
        <dbReference type="ARBA" id="ARBA00022448"/>
    </source>
</evidence>
<dbReference type="GO" id="GO:0005524">
    <property type="term" value="F:ATP binding"/>
    <property type="evidence" value="ECO:0007669"/>
    <property type="project" value="InterPro"/>
</dbReference>
<dbReference type="AlphaFoldDB" id="M4BXY8"/>
<dbReference type="EnsemblProtists" id="HpaT811420">
    <property type="protein sequence ID" value="HpaP811420"/>
    <property type="gene ID" value="HpaG811420"/>
</dbReference>
<evidence type="ECO:0000313" key="6">
    <source>
        <dbReference type="Proteomes" id="UP000011713"/>
    </source>
</evidence>
<dbReference type="PROSITE" id="PS50893">
    <property type="entry name" value="ABC_TRANSPORTER_2"/>
    <property type="match status" value="1"/>
</dbReference>
<keyword evidence="1" id="KW-0813">Transport</keyword>
<dbReference type="InterPro" id="IPR027417">
    <property type="entry name" value="P-loop_NTPase"/>
</dbReference>
<dbReference type="Proteomes" id="UP000011713">
    <property type="component" value="Unassembled WGS sequence"/>
</dbReference>
<feature type="compositionally biased region" description="Low complexity" evidence="2">
    <location>
        <begin position="1"/>
        <end position="19"/>
    </location>
</feature>
<dbReference type="EMBL" id="JH598035">
    <property type="status" value="NOT_ANNOTATED_CDS"/>
    <property type="molecule type" value="Genomic_DNA"/>
</dbReference>
<feature type="compositionally biased region" description="Basic residues" evidence="2">
    <location>
        <begin position="534"/>
        <end position="546"/>
    </location>
</feature>
<evidence type="ECO:0000259" key="4">
    <source>
        <dbReference type="PROSITE" id="PS50893"/>
    </source>
</evidence>
<dbReference type="eggNOG" id="KOG0065">
    <property type="taxonomic scope" value="Eukaryota"/>
</dbReference>
<evidence type="ECO:0000256" key="3">
    <source>
        <dbReference type="SAM" id="Phobius"/>
    </source>
</evidence>
<feature type="region of interest" description="Disordered" evidence="2">
    <location>
        <begin position="105"/>
        <end position="135"/>
    </location>
</feature>
<dbReference type="SUPFAM" id="SSF52540">
    <property type="entry name" value="P-loop containing nucleoside triphosphate hydrolases"/>
    <property type="match status" value="1"/>
</dbReference>
<name>M4BXY8_HYAAE</name>
<dbReference type="Pfam" id="PF00005">
    <property type="entry name" value="ABC_tran"/>
    <property type="match status" value="1"/>
</dbReference>